<dbReference type="InterPro" id="IPR003660">
    <property type="entry name" value="HAMP_dom"/>
</dbReference>
<sequence>MRRSLALVSAAVTSMVALAFLIPLALMVKEIARDRALADAERQAGSLAPALAITTDRTALERAVASTQAGAAGRMAIHVPAGAPAANAPGDPPRTGSGAAPRTRAGAAPHTGTGATPHTGTGDSPRTGTGGASTAGVASASTAGARGGEGTVGTSHARQGDLATATARGRAFSAPAPGGYVLLQPVALDQDRTAIVEVYLPRQDLARGVRPAWITLTVVAAVLVAGSVVVADRLGSRVVGSARTLARAATALGGGDLRTRIDPQGPPELREAGRAFNTMADRVEQLLAAERELIADLSHRLRTPLTAMRLNAAALGSEPAAEQTRLAVARLEEEVDKIIRSARKPKETARCDAAEVLRERMAFWSALAEDQERDCELIGAEHPVAVPVPRAELSAVLDSLLGNVFRHTPEGTAFAVTLHAGAGLVGILVADAGPGITDPDAALLRGSSGGGSTGLGLDIARRMAEAIGGDVRIDRSALGGAQIQIWLPTTPKRPRQGRRS</sequence>
<dbReference type="PANTHER" id="PTHR44936">
    <property type="entry name" value="SENSOR PROTEIN CREC"/>
    <property type="match status" value="1"/>
</dbReference>
<evidence type="ECO:0000256" key="9">
    <source>
        <dbReference type="ARBA" id="ARBA00022777"/>
    </source>
</evidence>
<dbReference type="InterPro" id="IPR003594">
    <property type="entry name" value="HATPase_dom"/>
</dbReference>
<feature type="coiled-coil region" evidence="13">
    <location>
        <begin position="280"/>
        <end position="341"/>
    </location>
</feature>
<evidence type="ECO:0000313" key="19">
    <source>
        <dbReference type="Proteomes" id="UP001501442"/>
    </source>
</evidence>
<feature type="region of interest" description="Disordered" evidence="14">
    <location>
        <begin position="82"/>
        <end position="162"/>
    </location>
</feature>
<feature type="domain" description="Histidine kinase" evidence="16">
    <location>
        <begin position="296"/>
        <end position="491"/>
    </location>
</feature>
<dbReference type="SMART" id="SM00304">
    <property type="entry name" value="HAMP"/>
    <property type="match status" value="1"/>
</dbReference>
<feature type="transmembrane region" description="Helical" evidence="15">
    <location>
        <begin position="6"/>
        <end position="28"/>
    </location>
</feature>
<evidence type="ECO:0000256" key="14">
    <source>
        <dbReference type="SAM" id="MobiDB-lite"/>
    </source>
</evidence>
<keyword evidence="4" id="KW-1003">Cell membrane</keyword>
<protein>
    <recommendedName>
        <fullName evidence="3">histidine kinase</fullName>
        <ecNumber evidence="3">2.7.13.3</ecNumber>
    </recommendedName>
</protein>
<dbReference type="Proteomes" id="UP001501442">
    <property type="component" value="Unassembled WGS sequence"/>
</dbReference>
<comment type="subcellular location">
    <subcellularLocation>
        <location evidence="2">Cell membrane</location>
        <topology evidence="2">Multi-pass membrane protein</topology>
    </subcellularLocation>
</comment>
<dbReference type="SMART" id="SM00388">
    <property type="entry name" value="HisKA"/>
    <property type="match status" value="1"/>
</dbReference>
<accession>A0ABP8UP65</accession>
<keyword evidence="7 15" id="KW-0812">Transmembrane</keyword>
<evidence type="ECO:0000256" key="13">
    <source>
        <dbReference type="SAM" id="Coils"/>
    </source>
</evidence>
<dbReference type="InterPro" id="IPR050980">
    <property type="entry name" value="2C_sensor_his_kinase"/>
</dbReference>
<evidence type="ECO:0000256" key="12">
    <source>
        <dbReference type="ARBA" id="ARBA00023012"/>
    </source>
</evidence>
<feature type="domain" description="HAMP" evidence="17">
    <location>
        <begin position="236"/>
        <end position="288"/>
    </location>
</feature>
<dbReference type="Gene3D" id="1.10.287.130">
    <property type="match status" value="1"/>
</dbReference>
<dbReference type="Pfam" id="PF02518">
    <property type="entry name" value="HATPase_c"/>
    <property type="match status" value="1"/>
</dbReference>
<comment type="caution">
    <text evidence="18">The sequence shown here is derived from an EMBL/GenBank/DDBJ whole genome shotgun (WGS) entry which is preliminary data.</text>
</comment>
<keyword evidence="15" id="KW-0472">Membrane</keyword>
<dbReference type="InterPro" id="IPR003661">
    <property type="entry name" value="HisK_dim/P_dom"/>
</dbReference>
<feature type="compositionally biased region" description="Low complexity" evidence="14">
    <location>
        <begin position="134"/>
        <end position="144"/>
    </location>
</feature>
<dbReference type="PROSITE" id="PS50885">
    <property type="entry name" value="HAMP"/>
    <property type="match status" value="1"/>
</dbReference>
<dbReference type="PROSITE" id="PS50109">
    <property type="entry name" value="HIS_KIN"/>
    <property type="match status" value="1"/>
</dbReference>
<evidence type="ECO:0000256" key="15">
    <source>
        <dbReference type="SAM" id="Phobius"/>
    </source>
</evidence>
<dbReference type="EMBL" id="BAABHK010000016">
    <property type="protein sequence ID" value="GAA4636050.1"/>
    <property type="molecule type" value="Genomic_DNA"/>
</dbReference>
<dbReference type="SMART" id="SM00387">
    <property type="entry name" value="HATPase_c"/>
    <property type="match status" value="1"/>
</dbReference>
<dbReference type="CDD" id="cd06225">
    <property type="entry name" value="HAMP"/>
    <property type="match status" value="1"/>
</dbReference>
<gene>
    <name evidence="18" type="ORF">GCM10023196_084200</name>
</gene>
<dbReference type="InterPro" id="IPR005467">
    <property type="entry name" value="His_kinase_dom"/>
</dbReference>
<keyword evidence="5" id="KW-0597">Phosphoprotein</keyword>
<keyword evidence="10" id="KW-0067">ATP-binding</keyword>
<reference evidence="19" key="1">
    <citation type="journal article" date="2019" name="Int. J. Syst. Evol. Microbiol.">
        <title>The Global Catalogue of Microorganisms (GCM) 10K type strain sequencing project: providing services to taxonomists for standard genome sequencing and annotation.</title>
        <authorList>
            <consortium name="The Broad Institute Genomics Platform"/>
            <consortium name="The Broad Institute Genome Sequencing Center for Infectious Disease"/>
            <person name="Wu L."/>
            <person name="Ma J."/>
        </authorList>
    </citation>
    <scope>NUCLEOTIDE SEQUENCE [LARGE SCALE GENOMIC DNA]</scope>
    <source>
        <strain evidence="19">JCM 17939</strain>
    </source>
</reference>
<keyword evidence="9" id="KW-0418">Kinase</keyword>
<dbReference type="PANTHER" id="PTHR44936:SF9">
    <property type="entry name" value="SENSOR PROTEIN CREC"/>
    <property type="match status" value="1"/>
</dbReference>
<evidence type="ECO:0000256" key="11">
    <source>
        <dbReference type="ARBA" id="ARBA00022989"/>
    </source>
</evidence>
<keyword evidence="19" id="KW-1185">Reference proteome</keyword>
<evidence type="ECO:0000259" key="17">
    <source>
        <dbReference type="PROSITE" id="PS50885"/>
    </source>
</evidence>
<dbReference type="InterPro" id="IPR036890">
    <property type="entry name" value="HATPase_C_sf"/>
</dbReference>
<evidence type="ECO:0000256" key="10">
    <source>
        <dbReference type="ARBA" id="ARBA00022840"/>
    </source>
</evidence>
<evidence type="ECO:0000256" key="8">
    <source>
        <dbReference type="ARBA" id="ARBA00022741"/>
    </source>
</evidence>
<evidence type="ECO:0000256" key="7">
    <source>
        <dbReference type="ARBA" id="ARBA00022692"/>
    </source>
</evidence>
<keyword evidence="8" id="KW-0547">Nucleotide-binding</keyword>
<dbReference type="CDD" id="cd00082">
    <property type="entry name" value="HisKA"/>
    <property type="match status" value="1"/>
</dbReference>
<evidence type="ECO:0000256" key="3">
    <source>
        <dbReference type="ARBA" id="ARBA00012438"/>
    </source>
</evidence>
<keyword evidence="13" id="KW-0175">Coiled coil</keyword>
<keyword evidence="12" id="KW-0902">Two-component regulatory system</keyword>
<dbReference type="SUPFAM" id="SSF55874">
    <property type="entry name" value="ATPase domain of HSP90 chaperone/DNA topoisomerase II/histidine kinase"/>
    <property type="match status" value="1"/>
</dbReference>
<evidence type="ECO:0000259" key="16">
    <source>
        <dbReference type="PROSITE" id="PS50109"/>
    </source>
</evidence>
<name>A0ABP8UP65_9ACTN</name>
<evidence type="ECO:0000313" key="18">
    <source>
        <dbReference type="EMBL" id="GAA4636050.1"/>
    </source>
</evidence>
<dbReference type="RefSeq" id="WP_345439028.1">
    <property type="nucleotide sequence ID" value="NZ_BAABHK010000016.1"/>
</dbReference>
<dbReference type="EC" id="2.7.13.3" evidence="3"/>
<evidence type="ECO:0000256" key="5">
    <source>
        <dbReference type="ARBA" id="ARBA00022553"/>
    </source>
</evidence>
<comment type="catalytic activity">
    <reaction evidence="1">
        <text>ATP + protein L-histidine = ADP + protein N-phospho-L-histidine.</text>
        <dbReference type="EC" id="2.7.13.3"/>
    </reaction>
</comment>
<proteinExistence type="predicted"/>
<dbReference type="SUPFAM" id="SSF47384">
    <property type="entry name" value="Homodimeric domain of signal transducing histidine kinase"/>
    <property type="match status" value="1"/>
</dbReference>
<dbReference type="Pfam" id="PF00512">
    <property type="entry name" value="HisKA"/>
    <property type="match status" value="1"/>
</dbReference>
<keyword evidence="11 15" id="KW-1133">Transmembrane helix</keyword>
<dbReference type="Pfam" id="PF00672">
    <property type="entry name" value="HAMP"/>
    <property type="match status" value="1"/>
</dbReference>
<keyword evidence="6" id="KW-0808">Transferase</keyword>
<dbReference type="InterPro" id="IPR036097">
    <property type="entry name" value="HisK_dim/P_sf"/>
</dbReference>
<organism evidence="18 19">
    <name type="scientific">Actinoallomurus vinaceus</name>
    <dbReference type="NCBI Taxonomy" id="1080074"/>
    <lineage>
        <taxon>Bacteria</taxon>
        <taxon>Bacillati</taxon>
        <taxon>Actinomycetota</taxon>
        <taxon>Actinomycetes</taxon>
        <taxon>Streptosporangiales</taxon>
        <taxon>Thermomonosporaceae</taxon>
        <taxon>Actinoallomurus</taxon>
    </lineage>
</organism>
<feature type="compositionally biased region" description="Low complexity" evidence="14">
    <location>
        <begin position="82"/>
        <end position="122"/>
    </location>
</feature>
<dbReference type="Gene3D" id="3.30.565.10">
    <property type="entry name" value="Histidine kinase-like ATPase, C-terminal domain"/>
    <property type="match status" value="1"/>
</dbReference>
<evidence type="ECO:0000256" key="1">
    <source>
        <dbReference type="ARBA" id="ARBA00000085"/>
    </source>
</evidence>
<evidence type="ECO:0000256" key="4">
    <source>
        <dbReference type="ARBA" id="ARBA00022475"/>
    </source>
</evidence>
<evidence type="ECO:0000256" key="6">
    <source>
        <dbReference type="ARBA" id="ARBA00022679"/>
    </source>
</evidence>
<evidence type="ECO:0000256" key="2">
    <source>
        <dbReference type="ARBA" id="ARBA00004651"/>
    </source>
</evidence>